<proteinExistence type="predicted"/>
<reference evidence="3 4" key="1">
    <citation type="submission" date="2019-06" db="EMBL/GenBank/DDBJ databases">
        <title>Draft genome of C. phoceense Strain 272.</title>
        <authorList>
            <person name="Pacheco L.G.C."/>
            <person name="Barberis C.M."/>
            <person name="Almuzara M.N."/>
            <person name="Traglia G.M."/>
            <person name="Santos C.S."/>
            <person name="Rocha D.J.P.G."/>
            <person name="Aguiar E.R.G.R."/>
            <person name="Vay C.A."/>
        </authorList>
    </citation>
    <scope>NUCLEOTIDE SEQUENCE [LARGE SCALE GENOMIC DNA]</scope>
    <source>
        <strain evidence="3 4">272</strain>
    </source>
</reference>
<dbReference type="GeneID" id="79853830"/>
<evidence type="ECO:0000313" key="4">
    <source>
        <dbReference type="Proteomes" id="UP000318080"/>
    </source>
</evidence>
<feature type="domain" description="Thioredoxin-like fold" evidence="2">
    <location>
        <begin position="77"/>
        <end position="237"/>
    </location>
</feature>
<evidence type="ECO:0000313" key="3">
    <source>
        <dbReference type="EMBL" id="TQE43661.1"/>
    </source>
</evidence>
<dbReference type="EMBL" id="VHIR01000007">
    <property type="protein sequence ID" value="TQE43661.1"/>
    <property type="molecule type" value="Genomic_DNA"/>
</dbReference>
<dbReference type="AlphaFoldDB" id="A0A540R7E9"/>
<organism evidence="3 4">
    <name type="scientific">Corynebacterium phoceense</name>
    <dbReference type="NCBI Taxonomy" id="1686286"/>
    <lineage>
        <taxon>Bacteria</taxon>
        <taxon>Bacillati</taxon>
        <taxon>Actinomycetota</taxon>
        <taxon>Actinomycetes</taxon>
        <taxon>Mycobacteriales</taxon>
        <taxon>Corynebacteriaceae</taxon>
        <taxon>Corynebacterium</taxon>
    </lineage>
</organism>
<dbReference type="STRING" id="1686286.GCA_900092335_02724"/>
<gene>
    <name evidence="3" type="ORF">EJK80_06575</name>
</gene>
<dbReference type="CDD" id="cd02972">
    <property type="entry name" value="DsbA_family"/>
    <property type="match status" value="1"/>
</dbReference>
<dbReference type="RefSeq" id="WP_066513070.1">
    <property type="nucleotide sequence ID" value="NZ_LT596208.1"/>
</dbReference>
<evidence type="ECO:0000256" key="1">
    <source>
        <dbReference type="SAM" id="Phobius"/>
    </source>
</evidence>
<keyword evidence="4" id="KW-1185">Reference proteome</keyword>
<dbReference type="Proteomes" id="UP000318080">
    <property type="component" value="Unassembled WGS sequence"/>
</dbReference>
<name>A0A540R7E9_9CORY</name>
<keyword evidence="1" id="KW-0472">Membrane</keyword>
<keyword evidence="1" id="KW-1133">Transmembrane helix</keyword>
<accession>A0A540R7E9</accession>
<dbReference type="Pfam" id="PF13462">
    <property type="entry name" value="Thioredoxin_4"/>
    <property type="match status" value="1"/>
</dbReference>
<protein>
    <recommendedName>
        <fullName evidence="2">Thioredoxin-like fold domain-containing protein</fullName>
    </recommendedName>
</protein>
<comment type="caution">
    <text evidence="3">The sequence shown here is derived from an EMBL/GenBank/DDBJ whole genome shotgun (WGS) entry which is preliminary data.</text>
</comment>
<sequence length="255" mass="26971">MSTKVTDPNAKGSSGFIWAIVALLVIVAAVIGYIVWNGQGAKTAGLAEREQQDVNMTVEYADGAITLSSEKATKDTPTVELYEDFACPHCADLAVATDGDMKTAIEDGSLNVAIRPLNFLDVSGSLDEATLAGATGHSTKGVAATIELAKSGNAAAYWNLRNTLMVDQQVVYNKWEMKDFADAAKQFGADDATVDAIKDADLKADGGDIAAANAMKLKEETGQVSSPRIIHDGKDLIGDNEDITTWVEKAKDLKA</sequence>
<dbReference type="SUPFAM" id="SSF52833">
    <property type="entry name" value="Thioredoxin-like"/>
    <property type="match status" value="1"/>
</dbReference>
<dbReference type="InterPro" id="IPR036249">
    <property type="entry name" value="Thioredoxin-like_sf"/>
</dbReference>
<keyword evidence="1" id="KW-0812">Transmembrane</keyword>
<feature type="transmembrane region" description="Helical" evidence="1">
    <location>
        <begin position="16"/>
        <end position="36"/>
    </location>
</feature>
<dbReference type="InterPro" id="IPR012336">
    <property type="entry name" value="Thioredoxin-like_fold"/>
</dbReference>
<dbReference type="Gene3D" id="3.40.30.10">
    <property type="entry name" value="Glutaredoxin"/>
    <property type="match status" value="1"/>
</dbReference>
<evidence type="ECO:0000259" key="2">
    <source>
        <dbReference type="Pfam" id="PF13462"/>
    </source>
</evidence>